<keyword evidence="10" id="KW-0121">Carboxypeptidase</keyword>
<dbReference type="KEGG" id="zal:AZF00_04270"/>
<comment type="similarity">
    <text evidence="4">In the C-terminal section; belongs to the transpeptidase family.</text>
</comment>
<dbReference type="Pfam" id="PF17092">
    <property type="entry name" value="PCB_OB"/>
    <property type="match status" value="1"/>
</dbReference>
<keyword evidence="8" id="KW-1003">Cell membrane</keyword>
<keyword evidence="18" id="KW-0573">Peptidoglycan synthesis</keyword>
<dbReference type="InterPro" id="IPR050396">
    <property type="entry name" value="Glycosyltr_51/Transpeptidase"/>
</dbReference>
<dbReference type="Pfam" id="PF00905">
    <property type="entry name" value="Transpeptidase"/>
    <property type="match status" value="1"/>
</dbReference>
<comment type="similarity">
    <text evidence="5">In the N-terminal section; belongs to the glycosyltransferase 51 family.</text>
</comment>
<dbReference type="NCBIfam" id="TIGR02074">
    <property type="entry name" value="PBP_1a_fam"/>
    <property type="match status" value="1"/>
</dbReference>
<feature type="domain" description="Glycosyl transferase family 51" evidence="31">
    <location>
        <begin position="59"/>
        <end position="233"/>
    </location>
</feature>
<evidence type="ECO:0000256" key="9">
    <source>
        <dbReference type="ARBA" id="ARBA00022519"/>
    </source>
</evidence>
<dbReference type="Gene3D" id="1.10.3810.10">
    <property type="entry name" value="Biosynthetic peptidoglycan transglycosylase-like"/>
    <property type="match status" value="1"/>
</dbReference>
<dbReference type="UniPathway" id="UPA00219"/>
<dbReference type="SUPFAM" id="SSF56601">
    <property type="entry name" value="beta-lactamase/transpeptidase-like"/>
    <property type="match status" value="1"/>
</dbReference>
<dbReference type="GO" id="GO:0030288">
    <property type="term" value="C:outer membrane-bounded periplasmic space"/>
    <property type="evidence" value="ECO:0007669"/>
    <property type="project" value="TreeGrafter"/>
</dbReference>
<dbReference type="FunFam" id="1.10.3810.10:FF:000003">
    <property type="entry name" value="Penicillin-binding protein 1a"/>
    <property type="match status" value="1"/>
</dbReference>
<evidence type="ECO:0000256" key="4">
    <source>
        <dbReference type="ARBA" id="ARBA00007090"/>
    </source>
</evidence>
<sequence length="823" mass="90926">MPSKTRILRLFIGLGILASCGAVMIFAAAFLYISPKLPSVEALKDIQLQTPLRIYSADGKLLGEFGEKRRSPISFQEVPELFIKAFLAAEDDRFYIHHGVDITSLLRAASQLITSGSIQSGGSTITMQVAKNYFLSQERTFTRKFTEIFLAIEIERALSKGDILELYLNKIFLGNHAYGIEAAGQVYYGKPIKELNLAQMAMIAGLPKAPSAYNPVANPNRAKIRRNWILGRMLSLGYITQADYQTAIAEPISAKAYGTQLDVDAPYVSEMVRLHMLERYGRTAYEDGFTVITTVDSRLQNSANNALLDGVIEYDTRHGYRGAERHWNLSKDIDDEQRERLSQKLEEIGSIGPWHPALVLNVAEKSATLLLSTGDQTTLEWSHGLEGTIRYISEDRVSYAPETASDLLAAGDVIRVRMSQTEPRHWELSQLPKIQGALVSLNADSGAILSLVGGYNYQKSAFNRVTQAERQPGSNFKPFIYTAALDNGFTPATIINDAPIVFEDSGLGDTWRPSNDNGTFNGPMRLRKALYMSRNLVSIRVLRDLGIGKAIDYIARFGFDPNKLPRDLSLALGSHSLTPLDIVSGYAVFANGGYKVKPYIIDRIIDRDGNTLYRAEPDIVCRNCSTDEDGDLLNPHHRMEADTLDDIINNSSSEAPKANYAKRVLSEDVAFLIDSILQDVITRGTGRKALVLKRSDAAGKTGTTNGPTDAWFSGYSGGIVTSAWVGFDQNNNLGRREYGGSVALPIWIDYMKEALKNKPERHLKQPDNVISVRIDPDTGNLAQPGQSNAIFEYFRSDNAPSEGFNQPQSPYGSSAGDDPIEIF</sequence>
<comment type="catalytic activity">
    <reaction evidence="24">
        <text>Preferential cleavage: (Ac)2-L-Lys-D-Ala-|-D-Ala. Also transpeptidation of peptidyl-alanyl moieties that are N-acyl substituents of D-alanine.</text>
        <dbReference type="EC" id="3.4.16.4"/>
    </reaction>
</comment>
<evidence type="ECO:0000256" key="11">
    <source>
        <dbReference type="ARBA" id="ARBA00022670"/>
    </source>
</evidence>
<feature type="region of interest" description="Disordered" evidence="28">
    <location>
        <begin position="796"/>
        <end position="823"/>
    </location>
</feature>
<dbReference type="InterPro" id="IPR036950">
    <property type="entry name" value="PBP_transglycosylase"/>
</dbReference>
<dbReference type="PANTHER" id="PTHR32282:SF27">
    <property type="entry name" value="PENICILLIN-BINDING PROTEIN 1A"/>
    <property type="match status" value="1"/>
</dbReference>
<dbReference type="InterPro" id="IPR001460">
    <property type="entry name" value="PCN-bd_Tpept"/>
</dbReference>
<dbReference type="GO" id="GO:0005886">
    <property type="term" value="C:plasma membrane"/>
    <property type="evidence" value="ECO:0007669"/>
    <property type="project" value="UniProtKB-SubCell"/>
</dbReference>
<comment type="subcellular location">
    <subcellularLocation>
        <location evidence="2">Cell inner membrane</location>
        <topology evidence="2">Single-pass type II membrane protein</topology>
    </subcellularLocation>
</comment>
<dbReference type="GO" id="GO:0046677">
    <property type="term" value="P:response to antibiotic"/>
    <property type="evidence" value="ECO:0007669"/>
    <property type="project" value="UniProtKB-KW"/>
</dbReference>
<feature type="compositionally biased region" description="Polar residues" evidence="28">
    <location>
        <begin position="803"/>
        <end position="812"/>
    </location>
</feature>
<comment type="catalytic activity">
    <reaction evidence="26">
        <text>[GlcNAc-(1-&gt;4)-Mur2Ac(oyl-L-Ala-gamma-D-Glu-L-Lys-D-Ala-D-Ala)](n)-di-trans,octa-cis-undecaprenyl diphosphate + beta-D-GlcNAc-(1-&gt;4)-Mur2Ac(oyl-L-Ala-gamma-D-Glu-L-Lys-D-Ala-D-Ala)-di-trans,octa-cis-undecaprenyl diphosphate = [GlcNAc-(1-&gt;4)-Mur2Ac(oyl-L-Ala-gamma-D-Glu-L-Lys-D-Ala-D-Ala)](n+1)-di-trans,octa-cis-undecaprenyl diphosphate + di-trans,octa-cis-undecaprenyl diphosphate + H(+)</text>
        <dbReference type="Rhea" id="RHEA:23708"/>
        <dbReference type="Rhea" id="RHEA-COMP:9602"/>
        <dbReference type="Rhea" id="RHEA-COMP:9603"/>
        <dbReference type="ChEBI" id="CHEBI:15378"/>
        <dbReference type="ChEBI" id="CHEBI:58405"/>
        <dbReference type="ChEBI" id="CHEBI:60033"/>
        <dbReference type="ChEBI" id="CHEBI:78435"/>
        <dbReference type="EC" id="2.4.99.28"/>
    </reaction>
</comment>
<evidence type="ECO:0000256" key="19">
    <source>
        <dbReference type="ARBA" id="ARBA00022989"/>
    </source>
</evidence>
<evidence type="ECO:0000256" key="27">
    <source>
        <dbReference type="ARBA" id="ARBA00060592"/>
    </source>
</evidence>
<gene>
    <name evidence="33" type="ORF">AZF00_04270</name>
</gene>
<evidence type="ECO:0000256" key="15">
    <source>
        <dbReference type="ARBA" id="ARBA00022801"/>
    </source>
</evidence>
<keyword evidence="22" id="KW-0511">Multifunctional enzyme</keyword>
<evidence type="ECO:0000259" key="31">
    <source>
        <dbReference type="Pfam" id="PF00912"/>
    </source>
</evidence>
<evidence type="ECO:0000259" key="32">
    <source>
        <dbReference type="Pfam" id="PF17092"/>
    </source>
</evidence>
<evidence type="ECO:0000256" key="1">
    <source>
        <dbReference type="ARBA" id="ARBA00002624"/>
    </source>
</evidence>
<evidence type="ECO:0000313" key="34">
    <source>
        <dbReference type="Proteomes" id="UP000074119"/>
    </source>
</evidence>
<dbReference type="PANTHER" id="PTHR32282">
    <property type="entry name" value="BINDING PROTEIN TRANSPEPTIDASE, PUTATIVE-RELATED"/>
    <property type="match status" value="1"/>
</dbReference>
<keyword evidence="23" id="KW-0961">Cell wall biogenesis/degradation</keyword>
<feature type="transmembrane region" description="Helical" evidence="29">
    <location>
        <begin position="7"/>
        <end position="33"/>
    </location>
</feature>
<evidence type="ECO:0000256" key="8">
    <source>
        <dbReference type="ARBA" id="ARBA00022475"/>
    </source>
</evidence>
<dbReference type="Proteomes" id="UP000074119">
    <property type="component" value="Chromosome"/>
</dbReference>
<evidence type="ECO:0000256" key="2">
    <source>
        <dbReference type="ARBA" id="ARBA00004249"/>
    </source>
</evidence>
<keyword evidence="12" id="KW-0328">Glycosyltransferase</keyword>
<evidence type="ECO:0000256" key="16">
    <source>
        <dbReference type="ARBA" id="ARBA00022960"/>
    </source>
</evidence>
<evidence type="ECO:0000256" key="18">
    <source>
        <dbReference type="ARBA" id="ARBA00022984"/>
    </source>
</evidence>
<evidence type="ECO:0000256" key="20">
    <source>
        <dbReference type="ARBA" id="ARBA00023136"/>
    </source>
</evidence>
<keyword evidence="15" id="KW-0378">Hydrolase</keyword>
<comment type="pathway">
    <text evidence="27">Glycan biosynthesis.</text>
</comment>
<dbReference type="GO" id="GO:0071555">
    <property type="term" value="P:cell wall organization"/>
    <property type="evidence" value="ECO:0007669"/>
    <property type="project" value="UniProtKB-KW"/>
</dbReference>
<evidence type="ECO:0000256" key="23">
    <source>
        <dbReference type="ARBA" id="ARBA00023316"/>
    </source>
</evidence>
<dbReference type="SUPFAM" id="SSF53955">
    <property type="entry name" value="Lysozyme-like"/>
    <property type="match status" value="1"/>
</dbReference>
<keyword evidence="17" id="KW-0735">Signal-anchor</keyword>
<keyword evidence="9" id="KW-0997">Cell inner membrane</keyword>
<comment type="function">
    <text evidence="1">Cell wall formation. Synthesis of cross-linked peptidoglycan from the lipid intermediates. The enzyme has a penicillin-insensitive transglycosylase N-terminal domain (formation of linear glycan strands) and a penicillin-sensitive transpeptidase C-terminal domain (cross-linking of the peptide subunits).</text>
</comment>
<reference evidence="33 34" key="1">
    <citation type="submission" date="2015-12" db="EMBL/GenBank/DDBJ databases">
        <authorList>
            <person name="Shamseldin A."/>
            <person name="Moawad H."/>
            <person name="Abd El-Rahim W.M."/>
            <person name="Sadowsky M.J."/>
        </authorList>
    </citation>
    <scope>NUCLEOTIDE SEQUENCE [LARGE SCALE GENOMIC DNA]</scope>
    <source>
        <strain evidence="33 34">SM2</strain>
    </source>
</reference>
<dbReference type="GO" id="GO:0008360">
    <property type="term" value="P:regulation of cell shape"/>
    <property type="evidence" value="ECO:0007669"/>
    <property type="project" value="UniProtKB-KW"/>
</dbReference>
<organism evidence="33 34">
    <name type="scientific">Zhongshania aliphaticivorans</name>
    <dbReference type="NCBI Taxonomy" id="1470434"/>
    <lineage>
        <taxon>Bacteria</taxon>
        <taxon>Pseudomonadati</taxon>
        <taxon>Pseudomonadota</taxon>
        <taxon>Gammaproteobacteria</taxon>
        <taxon>Cellvibrionales</taxon>
        <taxon>Spongiibacteraceae</taxon>
        <taxon>Zhongshania</taxon>
    </lineage>
</organism>
<keyword evidence="16" id="KW-0133">Cell shape</keyword>
<evidence type="ECO:0000256" key="29">
    <source>
        <dbReference type="SAM" id="Phobius"/>
    </source>
</evidence>
<dbReference type="STRING" id="1470434.AZF00_04270"/>
<dbReference type="GO" id="GO:0008658">
    <property type="term" value="F:penicillin binding"/>
    <property type="evidence" value="ECO:0007669"/>
    <property type="project" value="InterPro"/>
</dbReference>
<dbReference type="EC" id="3.4.16.4" evidence="6"/>
<evidence type="ECO:0000259" key="30">
    <source>
        <dbReference type="Pfam" id="PF00905"/>
    </source>
</evidence>
<evidence type="ECO:0000256" key="13">
    <source>
        <dbReference type="ARBA" id="ARBA00022679"/>
    </source>
</evidence>
<evidence type="ECO:0000256" key="22">
    <source>
        <dbReference type="ARBA" id="ARBA00023268"/>
    </source>
</evidence>
<evidence type="ECO:0000256" key="5">
    <source>
        <dbReference type="ARBA" id="ARBA00007739"/>
    </source>
</evidence>
<evidence type="ECO:0000256" key="14">
    <source>
        <dbReference type="ARBA" id="ARBA00022692"/>
    </source>
</evidence>
<dbReference type="InterPro" id="IPR031376">
    <property type="entry name" value="PCB_OB"/>
</dbReference>
<dbReference type="AlphaFoldDB" id="A0A127M2U3"/>
<dbReference type="Gene3D" id="3.40.710.10">
    <property type="entry name" value="DD-peptidase/beta-lactamase superfamily"/>
    <property type="match status" value="2"/>
</dbReference>
<evidence type="ECO:0000256" key="26">
    <source>
        <dbReference type="ARBA" id="ARBA00049902"/>
    </source>
</evidence>
<keyword evidence="19 29" id="KW-1133">Transmembrane helix</keyword>
<evidence type="ECO:0000256" key="10">
    <source>
        <dbReference type="ARBA" id="ARBA00022645"/>
    </source>
</evidence>
<dbReference type="Pfam" id="PF00912">
    <property type="entry name" value="Transgly"/>
    <property type="match status" value="1"/>
</dbReference>
<evidence type="ECO:0000256" key="21">
    <source>
        <dbReference type="ARBA" id="ARBA00023251"/>
    </source>
</evidence>
<dbReference type="GO" id="GO:0009252">
    <property type="term" value="P:peptidoglycan biosynthetic process"/>
    <property type="evidence" value="ECO:0007669"/>
    <property type="project" value="UniProtKB-UniPathway"/>
</dbReference>
<dbReference type="InterPro" id="IPR023346">
    <property type="entry name" value="Lysozyme-like_dom_sf"/>
</dbReference>
<evidence type="ECO:0000256" key="28">
    <source>
        <dbReference type="SAM" id="MobiDB-lite"/>
    </source>
</evidence>
<evidence type="ECO:0000256" key="6">
    <source>
        <dbReference type="ARBA" id="ARBA00012448"/>
    </source>
</evidence>
<evidence type="ECO:0000256" key="7">
    <source>
        <dbReference type="ARBA" id="ARBA00018638"/>
    </source>
</evidence>
<feature type="domain" description="Penicillin-binding protein transpeptidase" evidence="30">
    <location>
        <begin position="436"/>
        <end position="716"/>
    </location>
</feature>
<dbReference type="GO" id="GO:0006508">
    <property type="term" value="P:proteolysis"/>
    <property type="evidence" value="ECO:0007669"/>
    <property type="project" value="UniProtKB-KW"/>
</dbReference>
<evidence type="ECO:0000256" key="3">
    <source>
        <dbReference type="ARBA" id="ARBA00004752"/>
    </source>
</evidence>
<dbReference type="EC" id="2.4.99.28" evidence="25"/>
<evidence type="ECO:0000256" key="25">
    <source>
        <dbReference type="ARBA" id="ARBA00044770"/>
    </source>
</evidence>
<dbReference type="PROSITE" id="PS51257">
    <property type="entry name" value="PROKAR_LIPOPROTEIN"/>
    <property type="match status" value="1"/>
</dbReference>
<evidence type="ECO:0000313" key="33">
    <source>
        <dbReference type="EMBL" id="AMO67559.1"/>
    </source>
</evidence>
<dbReference type="EMBL" id="CP014544">
    <property type="protein sequence ID" value="AMO67559.1"/>
    <property type="molecule type" value="Genomic_DNA"/>
</dbReference>
<evidence type="ECO:0000256" key="24">
    <source>
        <dbReference type="ARBA" id="ARBA00034000"/>
    </source>
</evidence>
<dbReference type="InterPro" id="IPR012338">
    <property type="entry name" value="Beta-lactam/transpept-like"/>
</dbReference>
<accession>A0A127M2U3</accession>
<feature type="domain" description="Penicillin-binding protein OB-like" evidence="32">
    <location>
        <begin position="320"/>
        <end position="434"/>
    </location>
</feature>
<dbReference type="InterPro" id="IPR001264">
    <property type="entry name" value="Glyco_trans_51"/>
</dbReference>
<keyword evidence="20 29" id="KW-0472">Membrane</keyword>
<dbReference type="GO" id="GO:0009002">
    <property type="term" value="F:serine-type D-Ala-D-Ala carboxypeptidase activity"/>
    <property type="evidence" value="ECO:0007669"/>
    <property type="project" value="UniProtKB-EC"/>
</dbReference>
<evidence type="ECO:0000256" key="12">
    <source>
        <dbReference type="ARBA" id="ARBA00022676"/>
    </source>
</evidence>
<keyword evidence="13" id="KW-0808">Transferase</keyword>
<dbReference type="RefSeq" id="WP_008246191.1">
    <property type="nucleotide sequence ID" value="NZ_CP014544.1"/>
</dbReference>
<evidence type="ECO:0000256" key="17">
    <source>
        <dbReference type="ARBA" id="ARBA00022968"/>
    </source>
</evidence>
<keyword evidence="14 29" id="KW-0812">Transmembrane</keyword>
<keyword evidence="21" id="KW-0046">Antibiotic resistance</keyword>
<comment type="pathway">
    <text evidence="3">Cell wall biogenesis; peptidoglycan biosynthesis.</text>
</comment>
<keyword evidence="11" id="KW-0645">Protease</keyword>
<protein>
    <recommendedName>
        <fullName evidence="7">Penicillin-binding protein 1A</fullName>
        <ecNumber evidence="25">2.4.99.28</ecNumber>
        <ecNumber evidence="6">3.4.16.4</ecNumber>
    </recommendedName>
</protein>
<proteinExistence type="inferred from homology"/>
<dbReference type="GO" id="GO:0008955">
    <property type="term" value="F:peptidoglycan glycosyltransferase activity"/>
    <property type="evidence" value="ECO:0007669"/>
    <property type="project" value="UniProtKB-EC"/>
</dbReference>
<name>A0A127M2U3_9GAMM</name>